<protein>
    <submittedName>
        <fullName evidence="2">Class I SAM-dependent methyltransferase</fullName>
    </submittedName>
</protein>
<dbReference type="PANTHER" id="PTHR37909:SF1">
    <property type="entry name" value="S-ADENOSYL-L-METHIONINE-DEPENDENT METHYLTRANSFERASES SUPERFAMILY PROTEIN"/>
    <property type="match status" value="1"/>
</dbReference>
<proteinExistence type="predicted"/>
<evidence type="ECO:0000313" key="1">
    <source>
        <dbReference type="Proteomes" id="UP000887566"/>
    </source>
</evidence>
<organism evidence="1 2">
    <name type="scientific">Plectus sambesii</name>
    <dbReference type="NCBI Taxonomy" id="2011161"/>
    <lineage>
        <taxon>Eukaryota</taxon>
        <taxon>Metazoa</taxon>
        <taxon>Ecdysozoa</taxon>
        <taxon>Nematoda</taxon>
        <taxon>Chromadorea</taxon>
        <taxon>Plectida</taxon>
        <taxon>Plectina</taxon>
        <taxon>Plectoidea</taxon>
        <taxon>Plectidae</taxon>
        <taxon>Plectus</taxon>
    </lineage>
</organism>
<dbReference type="AlphaFoldDB" id="A0A914WDG5"/>
<accession>A0A914WDG5</accession>
<evidence type="ECO:0000313" key="2">
    <source>
        <dbReference type="WBParaSite" id="PSAMB.scaffold3850size16630.g22758.t1"/>
    </source>
</evidence>
<dbReference type="Gene3D" id="3.40.50.150">
    <property type="entry name" value="Vaccinia Virus protein VP39"/>
    <property type="match status" value="1"/>
</dbReference>
<dbReference type="Proteomes" id="UP000887566">
    <property type="component" value="Unplaced"/>
</dbReference>
<dbReference type="Pfam" id="PF13578">
    <property type="entry name" value="Methyltransf_24"/>
    <property type="match status" value="1"/>
</dbReference>
<sequence>MARICRRLAEPRKCTVLSVDTWLGAPIVYTDPNAIIHTELSDGNGNLKLFEKFLKNMILSNISDIVTPLRLPSLGAAHVLNCFKIKADMIYIDGDHEYEGVKADLAAYYPIVKKGGLFFGDDAENVDVRRAVREMVAALSGQLQWAENRKDRATWLTWKLL</sequence>
<name>A0A914WDG5_9BILA</name>
<dbReference type="InterPro" id="IPR029063">
    <property type="entry name" value="SAM-dependent_MTases_sf"/>
</dbReference>
<dbReference type="WBParaSite" id="PSAMB.scaffold3850size16630.g22758.t1">
    <property type="protein sequence ID" value="PSAMB.scaffold3850size16630.g22758.t1"/>
    <property type="gene ID" value="PSAMB.scaffold3850size16630.g22758"/>
</dbReference>
<dbReference type="SUPFAM" id="SSF53335">
    <property type="entry name" value="S-adenosyl-L-methionine-dependent methyltransferases"/>
    <property type="match status" value="1"/>
</dbReference>
<keyword evidence="1" id="KW-1185">Reference proteome</keyword>
<dbReference type="PANTHER" id="PTHR37909">
    <property type="entry name" value="S-ADENOSYL-L-METHIONINE-DEPENDENT METHYLTRANSFERASES SUPERFAMILY PROTEIN"/>
    <property type="match status" value="1"/>
</dbReference>
<reference evidence="2" key="1">
    <citation type="submission" date="2022-11" db="UniProtKB">
        <authorList>
            <consortium name="WormBaseParasite"/>
        </authorList>
    </citation>
    <scope>IDENTIFICATION</scope>
</reference>